<dbReference type="KEGG" id="uvi:66061899"/>
<evidence type="ECO:0000256" key="1">
    <source>
        <dbReference type="SAM" id="MobiDB-lite"/>
    </source>
</evidence>
<proteinExistence type="predicted"/>
<dbReference type="Proteomes" id="UP000027002">
    <property type="component" value="Chromosome 1"/>
</dbReference>
<dbReference type="RefSeq" id="XP_042994553.1">
    <property type="nucleotide sequence ID" value="XM_043138619.1"/>
</dbReference>
<gene>
    <name evidence="3" type="ORF">UV8b_01121</name>
</gene>
<dbReference type="EMBL" id="CP072753">
    <property type="protein sequence ID" value="QUC16880.1"/>
    <property type="molecule type" value="Genomic_DNA"/>
</dbReference>
<dbReference type="OrthoDB" id="4941219at2759"/>
<name>A0A8E5HK25_USTVR</name>
<reference evidence="3" key="1">
    <citation type="submission" date="2020-03" db="EMBL/GenBank/DDBJ databases">
        <title>A mixture of massive structural variations and highly conserved coding sequences in Ustilaginoidea virens genome.</title>
        <authorList>
            <person name="Zhang K."/>
            <person name="Zhao Z."/>
            <person name="Zhang Z."/>
            <person name="Li Y."/>
            <person name="Hsiang T."/>
            <person name="Sun W."/>
        </authorList>
    </citation>
    <scope>NUCLEOTIDE SEQUENCE</scope>
    <source>
        <strain evidence="3">UV-8b</strain>
    </source>
</reference>
<evidence type="ECO:0000313" key="3">
    <source>
        <dbReference type="EMBL" id="QUC16880.1"/>
    </source>
</evidence>
<dbReference type="AlphaFoldDB" id="A0A8E5HK25"/>
<keyword evidence="4" id="KW-1185">Reference proteome</keyword>
<evidence type="ECO:0000256" key="2">
    <source>
        <dbReference type="SAM" id="SignalP"/>
    </source>
</evidence>
<feature type="region of interest" description="Disordered" evidence="1">
    <location>
        <begin position="13"/>
        <end position="35"/>
    </location>
</feature>
<feature type="compositionally biased region" description="Low complexity" evidence="1">
    <location>
        <begin position="13"/>
        <end position="22"/>
    </location>
</feature>
<feature type="chain" id="PRO_5034634987" evidence="2">
    <location>
        <begin position="21"/>
        <end position="109"/>
    </location>
</feature>
<feature type="signal peptide" evidence="2">
    <location>
        <begin position="1"/>
        <end position="20"/>
    </location>
</feature>
<keyword evidence="2" id="KW-0732">Signal</keyword>
<accession>A0A8E5HK25</accession>
<sequence>MRSAFALALALGASASPATTSTPAPPTPTPTAPKECAVTNTQTWYGGQCDGCRYEPDPNACVADDILTLPCGCTRATDVEAVTTTVCAATPGAHNCRTGYMYTTTRPGC</sequence>
<organism evidence="3 4">
    <name type="scientific">Ustilaginoidea virens</name>
    <name type="common">Rice false smut fungus</name>
    <name type="synonym">Villosiclava virens</name>
    <dbReference type="NCBI Taxonomy" id="1159556"/>
    <lineage>
        <taxon>Eukaryota</taxon>
        <taxon>Fungi</taxon>
        <taxon>Dikarya</taxon>
        <taxon>Ascomycota</taxon>
        <taxon>Pezizomycotina</taxon>
        <taxon>Sordariomycetes</taxon>
        <taxon>Hypocreomycetidae</taxon>
        <taxon>Hypocreales</taxon>
        <taxon>Clavicipitaceae</taxon>
        <taxon>Ustilaginoidea</taxon>
    </lineage>
</organism>
<dbReference type="GeneID" id="66061899"/>
<protein>
    <submittedName>
        <fullName evidence="3">Uncharacterized protein</fullName>
    </submittedName>
</protein>
<evidence type="ECO:0000313" key="4">
    <source>
        <dbReference type="Proteomes" id="UP000027002"/>
    </source>
</evidence>